<dbReference type="PANTHER" id="PTHR42732">
    <property type="entry name" value="BETA-GALACTOSIDASE"/>
    <property type="match status" value="1"/>
</dbReference>
<sequence length="799" mass="87827">MKKKDFNRGWLFGAVGKEQSMQPVTLPHDAMLYEKRSKDAATAGACGYFPGGAYVYVKRILVPETWRTQSAVLEFEAVYQNAQVFVNDALVAEQRYGYTNFFVVLDPQLKYGEENEIKVIADNSSVPNSRWYSGSGIYRNVNLFLGDKSHIRPDGLLVSTSGNDAAHVKVSVTGGDTVRVSILDGEKVVAQAESAVKEGTASADIPVSQPRLWDAEHPELYRCRAELLKNGEMVDEADAWFGFRTLSWSTRGFFVNGKKTLFRGACVHHDNGILGACSFEDAEFRRVRLLKEAGFNAIRSAHNPASKALLDACDRLGLYVMDEFCDNWLVHKNPYDYADQDFRAWWQRDLTAMVIKNYNHPSVVMNSIGNEISELAMPEGQEYCKKLAVLARKLDPDKAVTMGVNLMLCSMSAKGGGIYGNKKNGKENKNGSQTMDNVPTSAFFNMLMNLAGGMIEKMAAKPAADDATKVSFSYLDIGGYNYAASRYEKDGTLHPDRVIVGSETLPKNLYHNWQLVKKLPYVIGDFMWTGWDYLGEAGIGTVRYKSFKNPGQDAPIISAGCGVIDICGKLRPEVQWNRLIWGLDHTPGIGVEPFTHAGETGSVSMWRDTDAVESWSWAGCEGKKTKVTVYSDGETAELIVNGHSYGRKKTKEYKAVFKRVVYEPGTITAISYDGEGKEQSRTSMKTAAGATELRVVADRSTLQAKTQDLAYISIDLTGADGTTKSSEDTAVTVEVDGAGKLLALGSARPNMGENFFSDTHTTYYGKALAVVRGGDAPGKVTVTVKAKGLRAKTLELEVI</sequence>
<dbReference type="InterPro" id="IPR051913">
    <property type="entry name" value="GH2_Domain-Containing"/>
</dbReference>
<dbReference type="InterPro" id="IPR017853">
    <property type="entry name" value="GH"/>
</dbReference>
<organism evidence="9 10">
    <name type="scientific">Subdoligranulum variabile DSM 15176</name>
    <dbReference type="NCBI Taxonomy" id="411471"/>
    <lineage>
        <taxon>Bacteria</taxon>
        <taxon>Bacillati</taxon>
        <taxon>Bacillota</taxon>
        <taxon>Clostridia</taxon>
        <taxon>Eubacteriales</taxon>
        <taxon>Oscillospiraceae</taxon>
        <taxon>Subdoligranulum</taxon>
    </lineage>
</organism>
<dbReference type="Gene3D" id="2.60.120.260">
    <property type="entry name" value="Galactose-binding domain-like"/>
    <property type="match status" value="1"/>
</dbReference>
<dbReference type="GO" id="GO:0004553">
    <property type="term" value="F:hydrolase activity, hydrolyzing O-glycosyl compounds"/>
    <property type="evidence" value="ECO:0007669"/>
    <property type="project" value="InterPro"/>
</dbReference>
<evidence type="ECO:0000313" key="10">
    <source>
        <dbReference type="Proteomes" id="UP000003438"/>
    </source>
</evidence>
<evidence type="ECO:0000259" key="4">
    <source>
        <dbReference type="Pfam" id="PF00703"/>
    </source>
</evidence>
<dbReference type="PANTHER" id="PTHR42732:SF1">
    <property type="entry name" value="BETA-MANNOSIDASE"/>
    <property type="match status" value="1"/>
</dbReference>
<dbReference type="InterPro" id="IPR006101">
    <property type="entry name" value="Glyco_hydro_2"/>
</dbReference>
<dbReference type="AlphaFoldDB" id="D1PKC6"/>
<dbReference type="SUPFAM" id="SSF49303">
    <property type="entry name" value="beta-Galactosidase/glucuronidase domain"/>
    <property type="match status" value="1"/>
</dbReference>
<feature type="domain" description="Glycosyl hydrolases family 2 sugar binding" evidence="6">
    <location>
        <begin position="53"/>
        <end position="144"/>
    </location>
</feature>
<dbReference type="SUPFAM" id="SSF49785">
    <property type="entry name" value="Galactose-binding domain-like"/>
    <property type="match status" value="1"/>
</dbReference>
<dbReference type="Gene3D" id="3.20.20.80">
    <property type="entry name" value="Glycosidases"/>
    <property type="match status" value="1"/>
</dbReference>
<dbReference type="InterPro" id="IPR006103">
    <property type="entry name" value="Glyco_hydro_2_cat"/>
</dbReference>
<feature type="domain" description="Glycoside hydrolase family 2 immunoglobulin-like beta-sandwich" evidence="4">
    <location>
        <begin position="159"/>
        <end position="244"/>
    </location>
</feature>
<evidence type="ECO:0000259" key="8">
    <source>
        <dbReference type="Pfam" id="PF18565"/>
    </source>
</evidence>
<feature type="domain" description="Glycoside hydrolase family 2 catalytic" evidence="5">
    <location>
        <begin position="253"/>
        <end position="403"/>
    </location>
</feature>
<comment type="similarity">
    <text evidence="1">Belongs to the glycosyl hydrolase 2 family.</text>
</comment>
<dbReference type="InterPro" id="IPR006104">
    <property type="entry name" value="Glyco_hydro_2_N"/>
</dbReference>
<dbReference type="EMBL" id="ACBY02000018">
    <property type="protein sequence ID" value="EFB76847.1"/>
    <property type="molecule type" value="Genomic_DNA"/>
</dbReference>
<dbReference type="PRINTS" id="PR00132">
    <property type="entry name" value="GLHYDRLASE2"/>
</dbReference>
<name>D1PKC6_9FIRM</name>
<protein>
    <submittedName>
        <fullName evidence="9">Glycosyl hydrolase family 2, sugar binding domain protein</fullName>
    </submittedName>
</protein>
<dbReference type="GO" id="GO:0005975">
    <property type="term" value="P:carbohydrate metabolic process"/>
    <property type="evidence" value="ECO:0007669"/>
    <property type="project" value="InterPro"/>
</dbReference>
<dbReference type="InterPro" id="IPR036156">
    <property type="entry name" value="Beta-gal/glucu_dom_sf"/>
</dbReference>
<proteinExistence type="inferred from homology"/>
<dbReference type="InterPro" id="IPR032311">
    <property type="entry name" value="DUF4982"/>
</dbReference>
<dbReference type="InterPro" id="IPR040605">
    <property type="entry name" value="Glyco_hydro2_dom5"/>
</dbReference>
<gene>
    <name evidence="9" type="ORF">SUBVAR_04801</name>
</gene>
<evidence type="ECO:0000259" key="7">
    <source>
        <dbReference type="Pfam" id="PF16355"/>
    </source>
</evidence>
<keyword evidence="10" id="KW-1185">Reference proteome</keyword>
<dbReference type="InterPro" id="IPR008979">
    <property type="entry name" value="Galactose-bd-like_sf"/>
</dbReference>
<accession>D1PKC6</accession>
<dbReference type="Gene3D" id="2.60.40.10">
    <property type="entry name" value="Immunoglobulins"/>
    <property type="match status" value="3"/>
</dbReference>
<dbReference type="Pfam" id="PF02836">
    <property type="entry name" value="Glyco_hydro_2_C"/>
    <property type="match status" value="1"/>
</dbReference>
<dbReference type="eggNOG" id="COG3250">
    <property type="taxonomic scope" value="Bacteria"/>
</dbReference>
<dbReference type="STRING" id="411471.SUBVAR_04801"/>
<dbReference type="CAZy" id="GH2">
    <property type="family name" value="Glycoside Hydrolase Family 2"/>
</dbReference>
<reference evidence="9" key="1">
    <citation type="submission" date="2009-12" db="EMBL/GenBank/DDBJ databases">
        <authorList>
            <person name="Weinstock G."/>
            <person name="Sodergren E."/>
            <person name="Clifton S."/>
            <person name="Fulton L."/>
            <person name="Fulton B."/>
            <person name="Courtney L."/>
            <person name="Fronick C."/>
            <person name="Harrison M."/>
            <person name="Strong C."/>
            <person name="Farmer C."/>
            <person name="Delahaunty K."/>
            <person name="Markovic C."/>
            <person name="Hall O."/>
            <person name="Minx P."/>
            <person name="Tomlinson C."/>
            <person name="Mitreva M."/>
            <person name="Nelson J."/>
            <person name="Hou S."/>
            <person name="Wollam A."/>
            <person name="Pepin K.H."/>
            <person name="Johnson M."/>
            <person name="Bhonagiri V."/>
            <person name="Nash W.E."/>
            <person name="Warren W."/>
            <person name="Chinwalla A."/>
            <person name="Mardis E.R."/>
            <person name="Wilson R.K."/>
        </authorList>
    </citation>
    <scope>NUCLEOTIDE SEQUENCE [LARGE SCALE GENOMIC DNA]</scope>
    <source>
        <strain evidence="9">DSM 15176</strain>
    </source>
</reference>
<dbReference type="InterPro" id="IPR013783">
    <property type="entry name" value="Ig-like_fold"/>
</dbReference>
<dbReference type="Pfam" id="PF16355">
    <property type="entry name" value="DUF4982"/>
    <property type="match status" value="1"/>
</dbReference>
<dbReference type="Pfam" id="PF00703">
    <property type="entry name" value="Glyco_hydro_2"/>
    <property type="match status" value="1"/>
</dbReference>
<dbReference type="Pfam" id="PF02837">
    <property type="entry name" value="Glyco_hydro_2_N"/>
    <property type="match status" value="1"/>
</dbReference>
<feature type="domain" description="DUF4982" evidence="7">
    <location>
        <begin position="622"/>
        <end position="678"/>
    </location>
</feature>
<dbReference type="HOGENOM" id="CLU_006501_0_1_9"/>
<dbReference type="InterPro" id="IPR006102">
    <property type="entry name" value="Ig-like_GH2"/>
</dbReference>
<keyword evidence="2 9" id="KW-0378">Hydrolase</keyword>
<keyword evidence="3" id="KW-0326">Glycosidase</keyword>
<evidence type="ECO:0000256" key="3">
    <source>
        <dbReference type="ARBA" id="ARBA00023295"/>
    </source>
</evidence>
<dbReference type="Pfam" id="PF18565">
    <property type="entry name" value="Glyco_hydro2_C5"/>
    <property type="match status" value="1"/>
</dbReference>
<evidence type="ECO:0000259" key="5">
    <source>
        <dbReference type="Pfam" id="PF02836"/>
    </source>
</evidence>
<evidence type="ECO:0000256" key="1">
    <source>
        <dbReference type="ARBA" id="ARBA00007401"/>
    </source>
</evidence>
<dbReference type="Proteomes" id="UP000003438">
    <property type="component" value="Unassembled WGS sequence"/>
</dbReference>
<evidence type="ECO:0000259" key="6">
    <source>
        <dbReference type="Pfam" id="PF02837"/>
    </source>
</evidence>
<evidence type="ECO:0000256" key="2">
    <source>
        <dbReference type="ARBA" id="ARBA00022801"/>
    </source>
</evidence>
<comment type="caution">
    <text evidence="9">The sequence shown here is derived from an EMBL/GenBank/DDBJ whole genome shotgun (WGS) entry which is preliminary data.</text>
</comment>
<dbReference type="SUPFAM" id="SSF51445">
    <property type="entry name" value="(Trans)glycosidases"/>
    <property type="match status" value="1"/>
</dbReference>
<feature type="domain" description="Glycoside hydrolase family 2" evidence="8">
    <location>
        <begin position="693"/>
        <end position="794"/>
    </location>
</feature>
<evidence type="ECO:0000313" key="9">
    <source>
        <dbReference type="EMBL" id="EFB76847.1"/>
    </source>
</evidence>